<dbReference type="Pfam" id="PF13517">
    <property type="entry name" value="FG-GAP_3"/>
    <property type="match status" value="2"/>
</dbReference>
<proteinExistence type="predicted"/>
<evidence type="ECO:0000259" key="3">
    <source>
        <dbReference type="Pfam" id="PF18962"/>
    </source>
</evidence>
<dbReference type="Proteomes" id="UP000676776">
    <property type="component" value="Unassembled WGS sequence"/>
</dbReference>
<dbReference type="InterPro" id="IPR027039">
    <property type="entry name" value="Crtac1"/>
</dbReference>
<keyword evidence="1" id="KW-0732">Signal</keyword>
<evidence type="ECO:0000313" key="4">
    <source>
        <dbReference type="EMBL" id="MBO3117360.1"/>
    </source>
</evidence>
<evidence type="ECO:0000259" key="2">
    <source>
        <dbReference type="Pfam" id="PF07593"/>
    </source>
</evidence>
<organism evidence="4 5">
    <name type="scientific">Winogradskyella pelagia</name>
    <dbReference type="NCBI Taxonomy" id="2819984"/>
    <lineage>
        <taxon>Bacteria</taxon>
        <taxon>Pseudomonadati</taxon>
        <taxon>Bacteroidota</taxon>
        <taxon>Flavobacteriia</taxon>
        <taxon>Flavobacteriales</taxon>
        <taxon>Flavobacteriaceae</taxon>
        <taxon>Winogradskyella</taxon>
    </lineage>
</organism>
<dbReference type="Pfam" id="PF18962">
    <property type="entry name" value="Por_Secre_tail"/>
    <property type="match status" value="1"/>
</dbReference>
<dbReference type="SUPFAM" id="SSF69318">
    <property type="entry name" value="Integrin alpha N-terminal domain"/>
    <property type="match status" value="1"/>
</dbReference>
<dbReference type="InterPro" id="IPR011519">
    <property type="entry name" value="UnbV_ASPIC"/>
</dbReference>
<sequence>MKNYHQILTVIFLMFYHGINAQIFFTDESSNSGINVICGNTYIGNGITFYDYDNDGWDDITIGSVGGDPIRFFKNINGFFVQQTINISDNDFHNRQANWVDIDNDGDNDLFLTSDSNGNRLFENLGNMIMQEITSTCGMMTDIFPYFGASWGDYNNDGFLDVFISVRDLDIPNILYKNNGDKTFTLVNSQVGLLNSGYMSFCSAFIDYDNDGDQDIYVSNDKQGIPNLLYRNNGDETFTEVAQSAGAALSIDAMSVTVDDLNSDGWLDIYITNDDSPSVLLMNNKDGTFTDVADFAQVTFNSIGWGAVFLDADNDMDLDLYVSGDTDGSNPLYLSSAFYRNRSNGTFQLEVDATVNDFAESYSNAIGDSDNDGYPEIVVNNNNHNNIFLWKNNTTQNNNWLKVKLEGTLSNRNGVGSFIEISINGEKQYRYTLIGEGYLSQNSGTEIFGLGTSSIVDYVKVKWLSGLEDIFYNVSPNQTLNIVEGSSPLSSKEYDLRKFSYFPNPVENILTLNALSNNINNIVIFNMLGQEVMQLQPNSLNSELDMSSLQTGTYFVKVTVANETKTIRVVKQ</sequence>
<name>A0ABS3T3P3_9FLAO</name>
<dbReference type="Gene3D" id="2.130.10.130">
    <property type="entry name" value="Integrin alpha, N-terminal"/>
    <property type="match status" value="2"/>
</dbReference>
<evidence type="ECO:0000256" key="1">
    <source>
        <dbReference type="ARBA" id="ARBA00022729"/>
    </source>
</evidence>
<keyword evidence="5" id="KW-1185">Reference proteome</keyword>
<accession>A0ABS3T3P3</accession>
<dbReference type="Pfam" id="PF07593">
    <property type="entry name" value="UnbV_ASPIC"/>
    <property type="match status" value="1"/>
</dbReference>
<feature type="domain" description="Secretion system C-terminal sorting" evidence="3">
    <location>
        <begin position="502"/>
        <end position="566"/>
    </location>
</feature>
<evidence type="ECO:0000313" key="5">
    <source>
        <dbReference type="Proteomes" id="UP000676776"/>
    </source>
</evidence>
<dbReference type="PANTHER" id="PTHR16026:SF0">
    <property type="entry name" value="CARTILAGE ACIDIC PROTEIN 1"/>
    <property type="match status" value="1"/>
</dbReference>
<feature type="domain" description="ASPIC/UnbV" evidence="2">
    <location>
        <begin position="414"/>
        <end position="480"/>
    </location>
</feature>
<comment type="caution">
    <text evidence="4">The sequence shown here is derived from an EMBL/GenBank/DDBJ whole genome shotgun (WGS) entry which is preliminary data.</text>
</comment>
<dbReference type="InterPro" id="IPR013517">
    <property type="entry name" value="FG-GAP"/>
</dbReference>
<protein>
    <submittedName>
        <fullName evidence="4">VCBS repeat-containing protein</fullName>
    </submittedName>
</protein>
<dbReference type="InterPro" id="IPR026444">
    <property type="entry name" value="Secre_tail"/>
</dbReference>
<dbReference type="NCBIfam" id="TIGR04183">
    <property type="entry name" value="Por_Secre_tail"/>
    <property type="match status" value="1"/>
</dbReference>
<dbReference type="EMBL" id="JAGEVF010000009">
    <property type="protein sequence ID" value="MBO3117360.1"/>
    <property type="molecule type" value="Genomic_DNA"/>
</dbReference>
<dbReference type="InterPro" id="IPR028994">
    <property type="entry name" value="Integrin_alpha_N"/>
</dbReference>
<gene>
    <name evidence="4" type="ORF">J4050_11415</name>
</gene>
<dbReference type="PANTHER" id="PTHR16026">
    <property type="entry name" value="CARTILAGE ACIDIC PROTEIN 1"/>
    <property type="match status" value="1"/>
</dbReference>
<reference evidence="4 5" key="1">
    <citation type="submission" date="2021-03" db="EMBL/GenBank/DDBJ databases">
        <title>Winogradskyella sp. nov., isolated from costal sediment.</title>
        <authorList>
            <person name="Gao C."/>
        </authorList>
    </citation>
    <scope>NUCLEOTIDE SEQUENCE [LARGE SCALE GENOMIC DNA]</scope>
    <source>
        <strain evidence="4 5">DF17</strain>
    </source>
</reference>